<evidence type="ECO:0000313" key="1">
    <source>
        <dbReference type="EMBL" id="UYQ60039.1"/>
    </source>
</evidence>
<protein>
    <submittedName>
        <fullName evidence="1">ATP-binding protein</fullName>
    </submittedName>
</protein>
<dbReference type="Proteomes" id="UP001163878">
    <property type="component" value="Chromosome"/>
</dbReference>
<dbReference type="GO" id="GO:0005524">
    <property type="term" value="F:ATP binding"/>
    <property type="evidence" value="ECO:0007669"/>
    <property type="project" value="UniProtKB-KW"/>
</dbReference>
<dbReference type="RefSeq" id="WP_264241184.1">
    <property type="nucleotide sequence ID" value="NZ_CP107567.1"/>
</dbReference>
<dbReference type="PANTHER" id="PTHR37807">
    <property type="entry name" value="OS07G0160300 PROTEIN"/>
    <property type="match status" value="1"/>
</dbReference>
<gene>
    <name evidence="1" type="ORF">OGH68_00075</name>
</gene>
<dbReference type="PANTHER" id="PTHR37807:SF3">
    <property type="entry name" value="OS07G0160300 PROTEIN"/>
    <property type="match status" value="1"/>
</dbReference>
<keyword evidence="2" id="KW-1185">Reference proteome</keyword>
<organism evidence="1 2">
    <name type="scientific">Streptomyces peucetius</name>
    <dbReference type="NCBI Taxonomy" id="1950"/>
    <lineage>
        <taxon>Bacteria</taxon>
        <taxon>Bacillati</taxon>
        <taxon>Actinomycetota</taxon>
        <taxon>Actinomycetes</taxon>
        <taxon>Kitasatosporales</taxon>
        <taxon>Streptomycetaceae</taxon>
        <taxon>Streptomyces</taxon>
    </lineage>
</organism>
<name>A0ABY6HZU4_STRPE</name>
<dbReference type="InterPro" id="IPR027417">
    <property type="entry name" value="P-loop_NTPase"/>
</dbReference>
<dbReference type="CDD" id="cd02019">
    <property type="entry name" value="NK"/>
    <property type="match status" value="1"/>
</dbReference>
<evidence type="ECO:0000313" key="2">
    <source>
        <dbReference type="Proteomes" id="UP001163878"/>
    </source>
</evidence>
<reference evidence="1" key="1">
    <citation type="submission" date="2022-10" db="EMBL/GenBank/DDBJ databases">
        <title>Cytochrome P450 Catalyzes Benzene Ring Formation in the Biosynthesis of Trialkyl-Substituted Aromatic Polyketides.</title>
        <authorList>
            <person name="Zhao E."/>
            <person name="Ge H."/>
        </authorList>
    </citation>
    <scope>NUCLEOTIDE SEQUENCE</scope>
    <source>
        <strain evidence="1">NA0869</strain>
    </source>
</reference>
<dbReference type="EMBL" id="CP107567">
    <property type="protein sequence ID" value="UYQ60039.1"/>
    <property type="molecule type" value="Genomic_DNA"/>
</dbReference>
<keyword evidence="1" id="KW-0547">Nucleotide-binding</keyword>
<dbReference type="SUPFAM" id="SSF52540">
    <property type="entry name" value="P-loop containing nucleoside triphosphate hydrolases"/>
    <property type="match status" value="1"/>
</dbReference>
<dbReference type="Pfam" id="PF13671">
    <property type="entry name" value="AAA_33"/>
    <property type="match status" value="1"/>
</dbReference>
<sequence>MIVAVAGLPRTGKSTLARNLAKRLPGLLLDKIAVRDHLFPGERSAASRAQNDWSFEVVLTAAAWNLEGTPGGVVVLDGPPLTRGQDVRALNGFASGIGQPLKVIECVCPTEIALGRGRGESGPTPASFDILMPRREPIPDPKIVVDTTLSKDRCLALALQGLRGADVGAQASAGLTGQFG</sequence>
<accession>A0ABY6HZU4</accession>
<proteinExistence type="predicted"/>
<dbReference type="Gene3D" id="3.40.50.300">
    <property type="entry name" value="P-loop containing nucleotide triphosphate hydrolases"/>
    <property type="match status" value="1"/>
</dbReference>
<keyword evidence="1" id="KW-0067">ATP-binding</keyword>